<reference evidence="5" key="1">
    <citation type="submission" date="2022-09" db="EMBL/GenBank/DDBJ databases">
        <title>Intensive care unit water sources are persistently colonized with multi-drug resistant bacteria and are the site of extensive horizontal gene transfer of antibiotic resistance genes.</title>
        <authorList>
            <person name="Diorio-Toth L."/>
        </authorList>
    </citation>
    <scope>NUCLEOTIDE SEQUENCE</scope>
    <source>
        <strain evidence="5">GD03686</strain>
    </source>
</reference>
<dbReference type="SUPFAM" id="SSF46785">
    <property type="entry name" value="Winged helix' DNA-binding domain"/>
    <property type="match status" value="1"/>
</dbReference>
<dbReference type="Gene3D" id="1.10.10.10">
    <property type="entry name" value="Winged helix-like DNA-binding domain superfamily/Winged helix DNA-binding domain"/>
    <property type="match status" value="1"/>
</dbReference>
<evidence type="ECO:0000256" key="1">
    <source>
        <dbReference type="ARBA" id="ARBA00023015"/>
    </source>
</evidence>
<dbReference type="Pfam" id="PF12840">
    <property type="entry name" value="HTH_20"/>
    <property type="match status" value="1"/>
</dbReference>
<dbReference type="InterPro" id="IPR051011">
    <property type="entry name" value="Metal_resp_trans_reg"/>
</dbReference>
<keyword evidence="1" id="KW-0805">Transcription regulation</keyword>
<evidence type="ECO:0000256" key="2">
    <source>
        <dbReference type="ARBA" id="ARBA00023125"/>
    </source>
</evidence>
<dbReference type="AlphaFoldDB" id="A0AA42W014"/>
<dbReference type="PRINTS" id="PR00778">
    <property type="entry name" value="HTHARSR"/>
</dbReference>
<dbReference type="CDD" id="cd00090">
    <property type="entry name" value="HTH_ARSR"/>
    <property type="match status" value="1"/>
</dbReference>
<dbReference type="GO" id="GO:0003700">
    <property type="term" value="F:DNA-binding transcription factor activity"/>
    <property type="evidence" value="ECO:0007669"/>
    <property type="project" value="InterPro"/>
</dbReference>
<dbReference type="InterPro" id="IPR036388">
    <property type="entry name" value="WH-like_DNA-bd_sf"/>
</dbReference>
<sequence length="116" mass="12506">MNEEQVIKSLAALAHAVRLRVFRDLVVAGSEGRTPSALAEQLGVPSTALSFHLKELVNAGLVTQERVSRNLFYRAAYDEMNAVIRYLTENCCAGADCGQTGTVCCPEATKTSTLES</sequence>
<dbReference type="NCBIfam" id="NF033788">
    <property type="entry name" value="HTH_metalloreg"/>
    <property type="match status" value="1"/>
</dbReference>
<dbReference type="PANTHER" id="PTHR43132">
    <property type="entry name" value="ARSENICAL RESISTANCE OPERON REPRESSOR ARSR-RELATED"/>
    <property type="match status" value="1"/>
</dbReference>
<dbReference type="InterPro" id="IPR036390">
    <property type="entry name" value="WH_DNA-bd_sf"/>
</dbReference>
<organism evidence="5 6">
    <name type="scientific">Comamonas aquatica</name>
    <dbReference type="NCBI Taxonomy" id="225991"/>
    <lineage>
        <taxon>Bacteria</taxon>
        <taxon>Pseudomonadati</taxon>
        <taxon>Pseudomonadota</taxon>
        <taxon>Betaproteobacteria</taxon>
        <taxon>Burkholderiales</taxon>
        <taxon>Comamonadaceae</taxon>
        <taxon>Comamonas</taxon>
    </lineage>
</organism>
<name>A0AA42W014_9BURK</name>
<evidence type="ECO:0000313" key="6">
    <source>
        <dbReference type="Proteomes" id="UP001161294"/>
    </source>
</evidence>
<dbReference type="RefSeq" id="WP_083215140.1">
    <property type="nucleotide sequence ID" value="NZ_CP016603.1"/>
</dbReference>
<gene>
    <name evidence="5" type="ORF">N5J23_00265</name>
</gene>
<evidence type="ECO:0000259" key="4">
    <source>
        <dbReference type="PROSITE" id="PS50987"/>
    </source>
</evidence>
<comment type="caution">
    <text evidence="5">The sequence shown here is derived from an EMBL/GenBank/DDBJ whole genome shotgun (WGS) entry which is preliminary data.</text>
</comment>
<dbReference type="PANTHER" id="PTHR43132:SF2">
    <property type="entry name" value="ARSENICAL RESISTANCE OPERON REPRESSOR ARSR-RELATED"/>
    <property type="match status" value="1"/>
</dbReference>
<dbReference type="Proteomes" id="UP001161294">
    <property type="component" value="Unassembled WGS sequence"/>
</dbReference>
<dbReference type="EMBL" id="JAOCJW010000001">
    <property type="protein sequence ID" value="MDH2003993.1"/>
    <property type="molecule type" value="Genomic_DNA"/>
</dbReference>
<dbReference type="InterPro" id="IPR011991">
    <property type="entry name" value="ArsR-like_HTH"/>
</dbReference>
<evidence type="ECO:0000256" key="3">
    <source>
        <dbReference type="ARBA" id="ARBA00023163"/>
    </source>
</evidence>
<accession>A0AA42W014</accession>
<proteinExistence type="predicted"/>
<protein>
    <submittedName>
        <fullName evidence="5">Helix-turn-helix domain-containing protein</fullName>
    </submittedName>
</protein>
<keyword evidence="2" id="KW-0238">DNA-binding</keyword>
<evidence type="ECO:0000313" key="5">
    <source>
        <dbReference type="EMBL" id="MDH2003993.1"/>
    </source>
</evidence>
<dbReference type="InterPro" id="IPR001845">
    <property type="entry name" value="HTH_ArsR_DNA-bd_dom"/>
</dbReference>
<dbReference type="SMART" id="SM00418">
    <property type="entry name" value="HTH_ARSR"/>
    <property type="match status" value="1"/>
</dbReference>
<dbReference type="GO" id="GO:0003677">
    <property type="term" value="F:DNA binding"/>
    <property type="evidence" value="ECO:0007669"/>
    <property type="project" value="UniProtKB-KW"/>
</dbReference>
<keyword evidence="3" id="KW-0804">Transcription</keyword>
<dbReference type="PROSITE" id="PS50987">
    <property type="entry name" value="HTH_ARSR_2"/>
    <property type="match status" value="1"/>
</dbReference>
<feature type="domain" description="HTH arsR-type" evidence="4">
    <location>
        <begin position="1"/>
        <end position="95"/>
    </location>
</feature>